<accession>A0A3B1AUU9</accession>
<keyword evidence="9" id="KW-0548">Nucleotidyltransferase</keyword>
<dbReference type="PANTHER" id="PTHR19136:SF81">
    <property type="entry name" value="MOLYBDENUM COFACTOR GUANYLYLTRANSFERASE"/>
    <property type="match status" value="1"/>
</dbReference>
<dbReference type="InterPro" id="IPR013482">
    <property type="entry name" value="Molybde_CF_guanTrfase"/>
</dbReference>
<dbReference type="SUPFAM" id="SSF53448">
    <property type="entry name" value="Nucleotide-diphospho-sugar transferases"/>
    <property type="match status" value="1"/>
</dbReference>
<reference evidence="9" key="1">
    <citation type="submission" date="2018-06" db="EMBL/GenBank/DDBJ databases">
        <authorList>
            <person name="Zhirakovskaya E."/>
        </authorList>
    </citation>
    <scope>NUCLEOTIDE SEQUENCE</scope>
</reference>
<protein>
    <submittedName>
        <fullName evidence="9">Molybdenum cofactor guanylyltransferase</fullName>
        <ecNumber evidence="9">2.7.7.77</ecNumber>
    </submittedName>
</protein>
<dbReference type="InterPro" id="IPR025877">
    <property type="entry name" value="MobA-like_NTP_Trfase"/>
</dbReference>
<keyword evidence="6" id="KW-0342">GTP-binding</keyword>
<feature type="domain" description="MobA-like NTP transferase" evidence="8">
    <location>
        <begin position="10"/>
        <end position="160"/>
    </location>
</feature>
<name>A0A3B1AUU9_9ZZZZ</name>
<evidence type="ECO:0000256" key="4">
    <source>
        <dbReference type="ARBA" id="ARBA00022741"/>
    </source>
</evidence>
<keyword evidence="7" id="KW-0501">Molybdenum cofactor biosynthesis</keyword>
<evidence type="ECO:0000256" key="1">
    <source>
        <dbReference type="ARBA" id="ARBA00022490"/>
    </source>
</evidence>
<dbReference type="GO" id="GO:1902758">
    <property type="term" value="P:bis(molybdopterin guanine dinucleotide)molybdenum biosynthetic process"/>
    <property type="evidence" value="ECO:0007669"/>
    <property type="project" value="TreeGrafter"/>
</dbReference>
<dbReference type="GO" id="GO:0005525">
    <property type="term" value="F:GTP binding"/>
    <property type="evidence" value="ECO:0007669"/>
    <property type="project" value="UniProtKB-KW"/>
</dbReference>
<organism evidence="9">
    <name type="scientific">hydrothermal vent metagenome</name>
    <dbReference type="NCBI Taxonomy" id="652676"/>
    <lineage>
        <taxon>unclassified sequences</taxon>
        <taxon>metagenomes</taxon>
        <taxon>ecological metagenomes</taxon>
    </lineage>
</organism>
<dbReference type="Pfam" id="PF12804">
    <property type="entry name" value="NTP_transf_3"/>
    <property type="match status" value="1"/>
</dbReference>
<dbReference type="EMBL" id="UOFX01000056">
    <property type="protein sequence ID" value="VAX09816.1"/>
    <property type="molecule type" value="Genomic_DNA"/>
</dbReference>
<keyword evidence="2 9" id="KW-0808">Transferase</keyword>
<dbReference type="EC" id="2.7.7.77" evidence="9"/>
<dbReference type="CDD" id="cd02503">
    <property type="entry name" value="MobA"/>
    <property type="match status" value="1"/>
</dbReference>
<dbReference type="HAMAP" id="MF_00316">
    <property type="entry name" value="MobA"/>
    <property type="match status" value="1"/>
</dbReference>
<dbReference type="AlphaFoldDB" id="A0A3B1AUU9"/>
<dbReference type="GO" id="GO:0061603">
    <property type="term" value="F:molybdenum cofactor guanylyltransferase activity"/>
    <property type="evidence" value="ECO:0007669"/>
    <property type="project" value="UniProtKB-EC"/>
</dbReference>
<evidence type="ECO:0000256" key="3">
    <source>
        <dbReference type="ARBA" id="ARBA00022723"/>
    </source>
</evidence>
<dbReference type="PANTHER" id="PTHR19136">
    <property type="entry name" value="MOLYBDENUM COFACTOR GUANYLYLTRANSFERASE"/>
    <property type="match status" value="1"/>
</dbReference>
<dbReference type="NCBIfam" id="TIGR02665">
    <property type="entry name" value="molyb_mobA"/>
    <property type="match status" value="1"/>
</dbReference>
<evidence type="ECO:0000256" key="7">
    <source>
        <dbReference type="ARBA" id="ARBA00023150"/>
    </source>
</evidence>
<keyword evidence="4" id="KW-0547">Nucleotide-binding</keyword>
<dbReference type="Gene3D" id="3.90.550.10">
    <property type="entry name" value="Spore Coat Polysaccharide Biosynthesis Protein SpsA, Chain A"/>
    <property type="match status" value="1"/>
</dbReference>
<keyword evidence="5" id="KW-0460">Magnesium</keyword>
<keyword evidence="1" id="KW-0963">Cytoplasm</keyword>
<gene>
    <name evidence="9" type="ORF">MNBD_GAMMA26-1225</name>
</gene>
<evidence type="ECO:0000256" key="2">
    <source>
        <dbReference type="ARBA" id="ARBA00022679"/>
    </source>
</evidence>
<evidence type="ECO:0000313" key="9">
    <source>
        <dbReference type="EMBL" id="VAX09816.1"/>
    </source>
</evidence>
<dbReference type="GO" id="GO:0046872">
    <property type="term" value="F:metal ion binding"/>
    <property type="evidence" value="ECO:0007669"/>
    <property type="project" value="UniProtKB-KW"/>
</dbReference>
<proteinExistence type="inferred from homology"/>
<evidence type="ECO:0000259" key="8">
    <source>
        <dbReference type="Pfam" id="PF12804"/>
    </source>
</evidence>
<dbReference type="InterPro" id="IPR029044">
    <property type="entry name" value="Nucleotide-diphossugar_trans"/>
</dbReference>
<evidence type="ECO:0000256" key="5">
    <source>
        <dbReference type="ARBA" id="ARBA00022842"/>
    </source>
</evidence>
<sequence length="205" mass="22487">MQQNNISITGVILAGGRSRRMDGNDKGLLPLNGRSMIEYVLDAITPQVDEVLINANRNLASYQVYGHPVITDKIADFAGPLAGMAAAIQACDSDYILSVPCDGPWIPKDLVARLLSQLNKEGANISTAHDGQRLQPVFALIRRELLPAILTYLESGERRLGYWVQQQQPALTDFSDQPEAFFNVNSPAELEAAEARLNKPSRIKS</sequence>
<keyword evidence="3" id="KW-0479">Metal-binding</keyword>
<evidence type="ECO:0000256" key="6">
    <source>
        <dbReference type="ARBA" id="ARBA00023134"/>
    </source>
</evidence>